<proteinExistence type="inferred from homology"/>
<sequence>MKKRRVFMRLEQLLYLEKIVEKGSINEAAKELFLTQPSISNAIKELESEMGVQLLLRNPRGVTLTEEGREFLAYSRQILDQVNLLEEKYKNKQLRKQAFSVSAQHYAFVVHAFVELIHSVDTDEYSFTLRETETENIFNDLTSFRSELGILYLNSFNKQVMTKLFKEKNLVFTPLFDAKPHVFVSRDNPLTQKKSLTLEDLEDYPYLSYEQGENNSFYFSEEILSTLVRKMNVQVSDRATIFNLMVGLNGYTISSGIISSELNDDKIVAIPLEYDDTITLGWLTQKQKELSPIARSYLTMLKNHIKGFGFEIYGEE</sequence>
<dbReference type="InterPro" id="IPR000847">
    <property type="entry name" value="LysR_HTH_N"/>
</dbReference>
<dbReference type="Gene3D" id="1.10.10.10">
    <property type="entry name" value="Winged helix-like DNA-binding domain superfamily/Winged helix DNA-binding domain"/>
    <property type="match status" value="1"/>
</dbReference>
<evidence type="ECO:0000256" key="1">
    <source>
        <dbReference type="ARBA" id="ARBA00009437"/>
    </source>
</evidence>
<dbReference type="Proteomes" id="UP000182149">
    <property type="component" value="Unassembled WGS sequence"/>
</dbReference>
<dbReference type="GO" id="GO:0003700">
    <property type="term" value="F:DNA-binding transcription factor activity"/>
    <property type="evidence" value="ECO:0007669"/>
    <property type="project" value="InterPro"/>
</dbReference>
<dbReference type="AlphaFoldDB" id="A0A1L8QUI5"/>
<reference evidence="6 7" key="1">
    <citation type="submission" date="2014-12" db="EMBL/GenBank/DDBJ databases">
        <title>Draft genome sequences of 29 type strains of Enterococci.</title>
        <authorList>
            <person name="Zhong Z."/>
            <person name="Sun Z."/>
            <person name="Liu W."/>
            <person name="Zhang W."/>
            <person name="Zhang H."/>
        </authorList>
    </citation>
    <scope>NUCLEOTIDE SEQUENCE [LARGE SCALE GENOMIC DNA]</scope>
    <source>
        <strain evidence="6 7">DSM 17690</strain>
    </source>
</reference>
<dbReference type="PROSITE" id="PS50931">
    <property type="entry name" value="HTH_LYSR"/>
    <property type="match status" value="1"/>
</dbReference>
<protein>
    <recommendedName>
        <fullName evidence="5">HTH lysR-type domain-containing protein</fullName>
    </recommendedName>
</protein>
<evidence type="ECO:0000313" key="6">
    <source>
        <dbReference type="EMBL" id="OJG11157.1"/>
    </source>
</evidence>
<evidence type="ECO:0000313" key="7">
    <source>
        <dbReference type="Proteomes" id="UP000182149"/>
    </source>
</evidence>
<dbReference type="STRING" id="328396.RU93_GL001644"/>
<dbReference type="InterPro" id="IPR036390">
    <property type="entry name" value="WH_DNA-bd_sf"/>
</dbReference>
<comment type="similarity">
    <text evidence="1">Belongs to the LysR transcriptional regulatory family.</text>
</comment>
<feature type="domain" description="HTH lysR-type" evidence="5">
    <location>
        <begin position="8"/>
        <end position="65"/>
    </location>
</feature>
<dbReference type="CDD" id="cd05466">
    <property type="entry name" value="PBP2_LTTR_substrate"/>
    <property type="match status" value="1"/>
</dbReference>
<evidence type="ECO:0000259" key="5">
    <source>
        <dbReference type="PROSITE" id="PS50931"/>
    </source>
</evidence>
<dbReference type="PRINTS" id="PR00039">
    <property type="entry name" value="HTHLYSR"/>
</dbReference>
<evidence type="ECO:0000256" key="2">
    <source>
        <dbReference type="ARBA" id="ARBA00023015"/>
    </source>
</evidence>
<keyword evidence="4" id="KW-0804">Transcription</keyword>
<accession>A0A1L8QUI5</accession>
<dbReference type="Pfam" id="PF00126">
    <property type="entry name" value="HTH_1"/>
    <property type="match status" value="1"/>
</dbReference>
<dbReference type="GO" id="GO:0032993">
    <property type="term" value="C:protein-DNA complex"/>
    <property type="evidence" value="ECO:0007669"/>
    <property type="project" value="TreeGrafter"/>
</dbReference>
<name>A0A1L8QUI5_9ENTE</name>
<organism evidence="6 7">
    <name type="scientific">Enterococcus aquimarinus</name>
    <dbReference type="NCBI Taxonomy" id="328396"/>
    <lineage>
        <taxon>Bacteria</taxon>
        <taxon>Bacillati</taxon>
        <taxon>Bacillota</taxon>
        <taxon>Bacilli</taxon>
        <taxon>Lactobacillales</taxon>
        <taxon>Enterococcaceae</taxon>
        <taxon>Enterococcus</taxon>
    </lineage>
</organism>
<dbReference type="EMBL" id="JXKD01000004">
    <property type="protein sequence ID" value="OJG11157.1"/>
    <property type="molecule type" value="Genomic_DNA"/>
</dbReference>
<dbReference type="Pfam" id="PF03466">
    <property type="entry name" value="LysR_substrate"/>
    <property type="match status" value="1"/>
</dbReference>
<evidence type="ECO:0000256" key="3">
    <source>
        <dbReference type="ARBA" id="ARBA00023125"/>
    </source>
</evidence>
<keyword evidence="2" id="KW-0805">Transcription regulation</keyword>
<gene>
    <name evidence="6" type="ORF">RU93_GL001644</name>
</gene>
<dbReference type="SUPFAM" id="SSF53850">
    <property type="entry name" value="Periplasmic binding protein-like II"/>
    <property type="match status" value="1"/>
</dbReference>
<dbReference type="PANTHER" id="PTHR30346:SF0">
    <property type="entry name" value="HCA OPERON TRANSCRIPTIONAL ACTIVATOR HCAR"/>
    <property type="match status" value="1"/>
</dbReference>
<dbReference type="InterPro" id="IPR036388">
    <property type="entry name" value="WH-like_DNA-bd_sf"/>
</dbReference>
<dbReference type="GO" id="GO:0003677">
    <property type="term" value="F:DNA binding"/>
    <property type="evidence" value="ECO:0007669"/>
    <property type="project" value="UniProtKB-KW"/>
</dbReference>
<keyword evidence="7" id="KW-1185">Reference proteome</keyword>
<dbReference type="Gene3D" id="3.40.190.290">
    <property type="match status" value="1"/>
</dbReference>
<dbReference type="SUPFAM" id="SSF46785">
    <property type="entry name" value="Winged helix' DNA-binding domain"/>
    <property type="match status" value="1"/>
</dbReference>
<dbReference type="PANTHER" id="PTHR30346">
    <property type="entry name" value="TRANSCRIPTIONAL DUAL REGULATOR HCAR-RELATED"/>
    <property type="match status" value="1"/>
</dbReference>
<dbReference type="FunFam" id="1.10.10.10:FF:000001">
    <property type="entry name" value="LysR family transcriptional regulator"/>
    <property type="match status" value="1"/>
</dbReference>
<comment type="caution">
    <text evidence="6">The sequence shown here is derived from an EMBL/GenBank/DDBJ whole genome shotgun (WGS) entry which is preliminary data.</text>
</comment>
<evidence type="ECO:0000256" key="4">
    <source>
        <dbReference type="ARBA" id="ARBA00023163"/>
    </source>
</evidence>
<dbReference type="InterPro" id="IPR005119">
    <property type="entry name" value="LysR_subst-bd"/>
</dbReference>
<keyword evidence="3" id="KW-0238">DNA-binding</keyword>